<sequence>MKFTPMTVNVLKNLFSAKSTRPYPFVVRDPFPDARGELYNDIDKCIFCSTCARKCPSQCITVDRDKGIWKCDPFACVYCGTCVDVCPVHCLHHKQTWRSVTPERQMIEMQGTPPKPKKKAQAAQGEKKATAKKDATK</sequence>
<dbReference type="OrthoDB" id="9808559at2"/>
<keyword evidence="4" id="KW-0408">Iron</keyword>
<evidence type="ECO:0000256" key="5">
    <source>
        <dbReference type="ARBA" id="ARBA00023014"/>
    </source>
</evidence>
<reference evidence="8 9" key="1">
    <citation type="submission" date="2018-06" db="EMBL/GenBank/DDBJ databases">
        <title>Complete genome of Desulfovibrio marinus P48SEP.</title>
        <authorList>
            <person name="Crispim J.S."/>
            <person name="Vidigal P.M.P."/>
            <person name="Silva L.C.F."/>
            <person name="Araujo L.C."/>
            <person name="Laguardia C.N."/>
            <person name="Dias R.S."/>
            <person name="Sousa M.P."/>
            <person name="Paula S.O."/>
            <person name="Silva C."/>
        </authorList>
    </citation>
    <scope>NUCLEOTIDE SEQUENCE [LARGE SCALE GENOMIC DNA]</scope>
    <source>
        <strain evidence="8 9">P48SEP</strain>
    </source>
</reference>
<dbReference type="EMBL" id="QMIF01000004">
    <property type="protein sequence ID" value="TVM34685.1"/>
    <property type="molecule type" value="Genomic_DNA"/>
</dbReference>
<evidence type="ECO:0000259" key="7">
    <source>
        <dbReference type="PROSITE" id="PS51379"/>
    </source>
</evidence>
<evidence type="ECO:0000256" key="3">
    <source>
        <dbReference type="ARBA" id="ARBA00022737"/>
    </source>
</evidence>
<feature type="compositionally biased region" description="Basic and acidic residues" evidence="6">
    <location>
        <begin position="125"/>
        <end position="137"/>
    </location>
</feature>
<dbReference type="Gene3D" id="3.30.70.3270">
    <property type="match status" value="1"/>
</dbReference>
<dbReference type="AlphaFoldDB" id="A0A6P1ZL99"/>
<evidence type="ECO:0000256" key="6">
    <source>
        <dbReference type="SAM" id="MobiDB-lite"/>
    </source>
</evidence>
<name>A0A6P1ZL99_9BACT</name>
<feature type="domain" description="4Fe-4S ferredoxin-type" evidence="7">
    <location>
        <begin position="67"/>
        <end position="96"/>
    </location>
</feature>
<keyword evidence="2" id="KW-0479">Metal-binding</keyword>
<dbReference type="PROSITE" id="PS51379">
    <property type="entry name" value="4FE4S_FER_2"/>
    <property type="match status" value="2"/>
</dbReference>
<dbReference type="Proteomes" id="UP000434052">
    <property type="component" value="Unassembled WGS sequence"/>
</dbReference>
<evidence type="ECO:0000256" key="4">
    <source>
        <dbReference type="ARBA" id="ARBA00023004"/>
    </source>
</evidence>
<keyword evidence="3" id="KW-0677">Repeat</keyword>
<feature type="region of interest" description="Disordered" evidence="6">
    <location>
        <begin position="102"/>
        <end position="137"/>
    </location>
</feature>
<evidence type="ECO:0000313" key="8">
    <source>
        <dbReference type="EMBL" id="TVM34685.1"/>
    </source>
</evidence>
<dbReference type="InterPro" id="IPR017896">
    <property type="entry name" value="4Fe4S_Fe-S-bd"/>
</dbReference>
<dbReference type="InterPro" id="IPR010226">
    <property type="entry name" value="NADH_quinone_OxRdtase_chainI"/>
</dbReference>
<accession>A0A6P1ZL99</accession>
<keyword evidence="5" id="KW-0411">Iron-sulfur</keyword>
<dbReference type="Pfam" id="PF12838">
    <property type="entry name" value="Fer4_7"/>
    <property type="match status" value="1"/>
</dbReference>
<dbReference type="RefSeq" id="WP_144305007.1">
    <property type="nucleotide sequence ID" value="NZ_QMIF01000004.1"/>
</dbReference>
<evidence type="ECO:0000313" key="9">
    <source>
        <dbReference type="Proteomes" id="UP000434052"/>
    </source>
</evidence>
<dbReference type="GO" id="GO:0016651">
    <property type="term" value="F:oxidoreductase activity, acting on NAD(P)H"/>
    <property type="evidence" value="ECO:0007669"/>
    <property type="project" value="InterPro"/>
</dbReference>
<protein>
    <submittedName>
        <fullName evidence="8">4Fe-4S ferredoxin</fullName>
    </submittedName>
</protein>
<proteinExistence type="predicted"/>
<dbReference type="GO" id="GO:0016020">
    <property type="term" value="C:membrane"/>
    <property type="evidence" value="ECO:0007669"/>
    <property type="project" value="InterPro"/>
</dbReference>
<dbReference type="PANTHER" id="PTHR10849">
    <property type="entry name" value="NADH DEHYDROGENASE UBIQUINONE IRON-SULFUR PROTEIN 8, MITOCHONDRIAL"/>
    <property type="match status" value="1"/>
</dbReference>
<gene>
    <name evidence="8" type="ORF">DQK91_08945</name>
</gene>
<dbReference type="GO" id="GO:0046872">
    <property type="term" value="F:metal ion binding"/>
    <property type="evidence" value="ECO:0007669"/>
    <property type="project" value="UniProtKB-KW"/>
</dbReference>
<evidence type="ECO:0000256" key="1">
    <source>
        <dbReference type="ARBA" id="ARBA00022485"/>
    </source>
</evidence>
<dbReference type="GO" id="GO:0051539">
    <property type="term" value="F:4 iron, 4 sulfur cluster binding"/>
    <property type="evidence" value="ECO:0007669"/>
    <property type="project" value="UniProtKB-KW"/>
</dbReference>
<comment type="caution">
    <text evidence="8">The sequence shown here is derived from an EMBL/GenBank/DDBJ whole genome shotgun (WGS) entry which is preliminary data.</text>
</comment>
<dbReference type="PROSITE" id="PS00198">
    <property type="entry name" value="4FE4S_FER_1"/>
    <property type="match status" value="2"/>
</dbReference>
<feature type="domain" description="4Fe-4S ferredoxin-type" evidence="7">
    <location>
        <begin position="36"/>
        <end position="65"/>
    </location>
</feature>
<evidence type="ECO:0000256" key="2">
    <source>
        <dbReference type="ARBA" id="ARBA00022723"/>
    </source>
</evidence>
<dbReference type="SUPFAM" id="SSF46548">
    <property type="entry name" value="alpha-helical ferredoxin"/>
    <property type="match status" value="1"/>
</dbReference>
<keyword evidence="1" id="KW-0004">4Fe-4S</keyword>
<organism evidence="8 9">
    <name type="scientific">Oceanidesulfovibrio marinus</name>
    <dbReference type="NCBI Taxonomy" id="370038"/>
    <lineage>
        <taxon>Bacteria</taxon>
        <taxon>Pseudomonadati</taxon>
        <taxon>Thermodesulfobacteriota</taxon>
        <taxon>Desulfovibrionia</taxon>
        <taxon>Desulfovibrionales</taxon>
        <taxon>Desulfovibrionaceae</taxon>
        <taxon>Oceanidesulfovibrio</taxon>
    </lineage>
</organism>
<dbReference type="InterPro" id="IPR017900">
    <property type="entry name" value="4Fe4S_Fe_S_CS"/>
</dbReference>